<feature type="compositionally biased region" description="Polar residues" evidence="1">
    <location>
        <begin position="484"/>
        <end position="493"/>
    </location>
</feature>
<feature type="region of interest" description="Disordered" evidence="1">
    <location>
        <begin position="310"/>
        <end position="366"/>
    </location>
</feature>
<reference evidence="2 3" key="1">
    <citation type="submission" date="2018-11" db="EMBL/GenBank/DDBJ databases">
        <authorList>
            <consortium name="Pathogen Informatics"/>
        </authorList>
    </citation>
    <scope>NUCLEOTIDE SEQUENCE [LARGE SCALE GENOMIC DNA]</scope>
    <source>
        <strain evidence="2 3">Zambia</strain>
    </source>
</reference>
<gene>
    <name evidence="2" type="ORF">SMRZ_LOCUS18804</name>
</gene>
<evidence type="ECO:0000313" key="2">
    <source>
        <dbReference type="EMBL" id="VDP29238.1"/>
    </source>
</evidence>
<feature type="compositionally biased region" description="Polar residues" evidence="1">
    <location>
        <begin position="399"/>
        <end position="413"/>
    </location>
</feature>
<dbReference type="EMBL" id="UZAI01017765">
    <property type="protein sequence ID" value="VDP29238.1"/>
    <property type="molecule type" value="Genomic_DNA"/>
</dbReference>
<feature type="compositionally biased region" description="Polar residues" evidence="1">
    <location>
        <begin position="345"/>
        <end position="366"/>
    </location>
</feature>
<name>A0A183MRX9_9TREM</name>
<protein>
    <submittedName>
        <fullName evidence="2">Uncharacterized protein</fullName>
    </submittedName>
</protein>
<organism evidence="2 3">
    <name type="scientific">Schistosoma margrebowiei</name>
    <dbReference type="NCBI Taxonomy" id="48269"/>
    <lineage>
        <taxon>Eukaryota</taxon>
        <taxon>Metazoa</taxon>
        <taxon>Spiralia</taxon>
        <taxon>Lophotrochozoa</taxon>
        <taxon>Platyhelminthes</taxon>
        <taxon>Trematoda</taxon>
        <taxon>Digenea</taxon>
        <taxon>Strigeidida</taxon>
        <taxon>Schistosomatoidea</taxon>
        <taxon>Schistosomatidae</taxon>
        <taxon>Schistosoma</taxon>
    </lineage>
</organism>
<keyword evidence="3" id="KW-1185">Reference proteome</keyword>
<proteinExistence type="predicted"/>
<feature type="region of interest" description="Disordered" evidence="1">
    <location>
        <begin position="383"/>
        <end position="416"/>
    </location>
</feature>
<feature type="compositionally biased region" description="Low complexity" evidence="1">
    <location>
        <begin position="317"/>
        <end position="331"/>
    </location>
</feature>
<sequence length="714" mass="82559">MNGVDSSIKTSITDPRDYLSTNKQIEMNKNKTNEKMISFVNHQKNPYINYNMNLTEVNDDNIPIQKQPIYPFKTNSFRSVKYKHKNFNKIMNRQQYQQQQMKLNYENEMNLKPEIKLIDSRPRTRLCIESGIETHTKTMTLQRNLITDDSLNNNDLNMIGFISLPNQKISTRKIINKLSTSPSMPLPNVISTDHCIYNVNLSEIDHYSEPYNSSSTCESLIEYKQTDKLIMDNQNDPELAVKLDRIAYEIGLLHHQRKMKRNSSLSSQCNVDGLISINSPCSESNLPKADLDQVLTLEISTIVSNPAYVSSSKKDTTTTTLQTNSTSLNHSKITDSRHRTHLSRVDSSLTNNNQIESQNRPNSTGSRIIKEFLRHISPKLRRSLSRISSRKKCEDQKLNQDNLDNLQPSSNSFERCKSERIHPKKSLLRFIPRCSSRSKERKRKQISTTEENTEIIPSYSLNTNIMRSDTNKTTTDEDKKSNNSSEIDQQSYPLSHDHHRDQYYSRYYENYFNKQPQSRPVSIALPVDKDRNDEITSPPYNQLQTNCQLNQNNTLKTKEFDHLTFGDRPEPTYLNAALNAFGYGCKPDWKHFCVSPSARRLAHARQSMKVKQIEGNSCNTTLSNNNTEHDKTSNNKVKDYDDYENANKITNEKCTDSKLKQTIEYSCDVIHKHFIICLYLNNKSSMNKMFYTTTTNTDTTNNNNNNNNLRVCSL</sequence>
<feature type="region of interest" description="Disordered" evidence="1">
    <location>
        <begin position="435"/>
        <end position="496"/>
    </location>
</feature>
<dbReference type="AlphaFoldDB" id="A0A183MRX9"/>
<evidence type="ECO:0000256" key="1">
    <source>
        <dbReference type="SAM" id="MobiDB-lite"/>
    </source>
</evidence>
<dbReference type="Proteomes" id="UP000277204">
    <property type="component" value="Unassembled WGS sequence"/>
</dbReference>
<evidence type="ECO:0000313" key="3">
    <source>
        <dbReference type="Proteomes" id="UP000277204"/>
    </source>
</evidence>
<accession>A0A183MRX9</accession>